<evidence type="ECO:0000313" key="3">
    <source>
        <dbReference type="Proteomes" id="UP001595843"/>
    </source>
</evidence>
<feature type="transmembrane region" description="Helical" evidence="1">
    <location>
        <begin position="108"/>
        <end position="127"/>
    </location>
</feature>
<dbReference type="EMBL" id="JBHSAP010000018">
    <property type="protein sequence ID" value="MFC4077979.1"/>
    <property type="molecule type" value="Genomic_DNA"/>
</dbReference>
<feature type="transmembrane region" description="Helical" evidence="1">
    <location>
        <begin position="51"/>
        <end position="70"/>
    </location>
</feature>
<keyword evidence="1" id="KW-0472">Membrane</keyword>
<gene>
    <name evidence="2" type="ORF">ACFOUO_14345</name>
</gene>
<name>A0ABV8JKW7_9BACL</name>
<feature type="transmembrane region" description="Helical" evidence="1">
    <location>
        <begin position="148"/>
        <end position="173"/>
    </location>
</feature>
<keyword evidence="1" id="KW-0812">Transmembrane</keyword>
<dbReference type="PROSITE" id="PS50244">
    <property type="entry name" value="S5A_REDUCTASE"/>
    <property type="match status" value="1"/>
</dbReference>
<keyword evidence="1" id="KW-1133">Transmembrane helix</keyword>
<organism evidence="2 3">
    <name type="scientific">Salinithrix halophila</name>
    <dbReference type="NCBI Taxonomy" id="1485204"/>
    <lineage>
        <taxon>Bacteria</taxon>
        <taxon>Bacillati</taxon>
        <taxon>Bacillota</taxon>
        <taxon>Bacilli</taxon>
        <taxon>Bacillales</taxon>
        <taxon>Thermoactinomycetaceae</taxon>
        <taxon>Salinithrix</taxon>
    </lineage>
</organism>
<reference evidence="3" key="1">
    <citation type="journal article" date="2019" name="Int. J. Syst. Evol. Microbiol.">
        <title>The Global Catalogue of Microorganisms (GCM) 10K type strain sequencing project: providing services to taxonomists for standard genome sequencing and annotation.</title>
        <authorList>
            <consortium name="The Broad Institute Genomics Platform"/>
            <consortium name="The Broad Institute Genome Sequencing Center for Infectious Disease"/>
            <person name="Wu L."/>
            <person name="Ma J."/>
        </authorList>
    </citation>
    <scope>NUCLEOTIDE SEQUENCE [LARGE SCALE GENOMIC DNA]</scope>
    <source>
        <strain evidence="3">IBRC-M 10813</strain>
    </source>
</reference>
<feature type="transmembrane region" description="Helical" evidence="1">
    <location>
        <begin position="12"/>
        <end position="31"/>
    </location>
</feature>
<evidence type="ECO:0000256" key="1">
    <source>
        <dbReference type="SAM" id="Phobius"/>
    </source>
</evidence>
<dbReference type="Pfam" id="PF06966">
    <property type="entry name" value="DUF1295"/>
    <property type="match status" value="1"/>
</dbReference>
<evidence type="ECO:0000313" key="2">
    <source>
        <dbReference type="EMBL" id="MFC4077979.1"/>
    </source>
</evidence>
<dbReference type="InterPro" id="IPR010721">
    <property type="entry name" value="UstE-like"/>
</dbReference>
<dbReference type="Proteomes" id="UP001595843">
    <property type="component" value="Unassembled WGS sequence"/>
</dbReference>
<proteinExistence type="predicted"/>
<feature type="transmembrane region" description="Helical" evidence="1">
    <location>
        <begin position="82"/>
        <end position="102"/>
    </location>
</feature>
<keyword evidence="3" id="KW-1185">Reference proteome</keyword>
<comment type="caution">
    <text evidence="2">The sequence shown here is derived from an EMBL/GenBank/DDBJ whole genome shotgun (WGS) entry which is preliminary data.</text>
</comment>
<dbReference type="PANTHER" id="PTHR32251">
    <property type="entry name" value="3-OXO-5-ALPHA-STEROID 4-DEHYDROGENASE"/>
    <property type="match status" value="1"/>
</dbReference>
<dbReference type="Gene3D" id="1.20.120.1630">
    <property type="match status" value="1"/>
</dbReference>
<dbReference type="RefSeq" id="WP_380705812.1">
    <property type="nucleotide sequence ID" value="NZ_JBHSAP010000018.1"/>
</dbReference>
<dbReference type="PANTHER" id="PTHR32251:SF17">
    <property type="entry name" value="STEROID 5-ALPHA REDUCTASE C-TERMINAL DOMAIN-CONTAINING PROTEIN"/>
    <property type="match status" value="1"/>
</dbReference>
<protein>
    <submittedName>
        <fullName evidence="2">DUF1295 domain-containing protein</fullName>
    </submittedName>
</protein>
<accession>A0ABV8JKW7</accession>
<sequence length="227" mass="26381">MHGSYAQSTGTKAVWTLFHGMVLVIVGWFLFGNGPEKLSAWSGWEFHSGDLTRNAMLFVCSLVIFLRMNITGFIFLKRAFPWSEAFIVGIWLWIIHLTYNILGGTQTAAVGFPEWLGLALFFLGSYLNTGSEWQRHQFKKRAGNKGKLFTRGLFRYSMHINYFGDVIWAAGLAFITRSLWAWTIPAMMFLMFAFYLIPTLDRYLSHRYGEQFDHYSRKTKKFIPFVY</sequence>
<feature type="transmembrane region" description="Helical" evidence="1">
    <location>
        <begin position="179"/>
        <end position="197"/>
    </location>
</feature>